<dbReference type="RefSeq" id="WP_279964367.1">
    <property type="nucleotide sequence ID" value="NZ_CP122537.1"/>
</dbReference>
<reference evidence="1 2" key="1">
    <citation type="submission" date="2023-04" db="EMBL/GenBank/DDBJ databases">
        <title>Jannaschia ovalis sp. nov., a marine bacterium isolated from sea tidal flat.</title>
        <authorList>
            <person name="Kwon D.Y."/>
            <person name="Kim J.-J."/>
        </authorList>
    </citation>
    <scope>NUCLEOTIDE SEQUENCE [LARGE SCALE GENOMIC DNA]</scope>
    <source>
        <strain evidence="1 2">GRR-S6-38</strain>
    </source>
</reference>
<sequence>MRRVMIIGQPGSGKSTFARAMGALTFLPVYHVDRIHWQSGWIARPRAETTRLCAAIEAKPAWIFEGGHSATWHNRLARADTLIWLDLPVGARLGRIARRTVRWWGRTRPDLPDGCPEQMSLAFWRYVWRTRATGRARCAELMARAGPGHAIHHLEGARAARSYLAALRRAVAVGNLGIPHR</sequence>
<keyword evidence="2" id="KW-1185">Reference proteome</keyword>
<dbReference type="PANTHER" id="PTHR37816:SF2">
    <property type="entry name" value="DNA TOPOLOGY MODULATION PROTEIN FLAR-RELATED PROTEIN"/>
    <property type="match status" value="1"/>
</dbReference>
<dbReference type="PANTHER" id="PTHR37816">
    <property type="entry name" value="YALI0E33011P"/>
    <property type="match status" value="1"/>
</dbReference>
<organism evidence="1 2">
    <name type="scientific">Jannaschia ovalis</name>
    <dbReference type="NCBI Taxonomy" id="3038773"/>
    <lineage>
        <taxon>Bacteria</taxon>
        <taxon>Pseudomonadati</taxon>
        <taxon>Pseudomonadota</taxon>
        <taxon>Alphaproteobacteria</taxon>
        <taxon>Rhodobacterales</taxon>
        <taxon>Roseobacteraceae</taxon>
        <taxon>Jannaschia</taxon>
    </lineage>
</organism>
<evidence type="ECO:0000313" key="2">
    <source>
        <dbReference type="Proteomes" id="UP001243420"/>
    </source>
</evidence>
<dbReference type="SUPFAM" id="SSF52540">
    <property type="entry name" value="P-loop containing nucleoside triphosphate hydrolases"/>
    <property type="match status" value="1"/>
</dbReference>
<name>A0ABY8LCI6_9RHOB</name>
<dbReference type="InterPro" id="IPR052922">
    <property type="entry name" value="Cytidylate_Kinase-2"/>
</dbReference>
<dbReference type="InterPro" id="IPR027417">
    <property type="entry name" value="P-loop_NTPase"/>
</dbReference>
<dbReference type="Proteomes" id="UP001243420">
    <property type="component" value="Chromosome"/>
</dbReference>
<accession>A0ABY8LCI6</accession>
<protein>
    <submittedName>
        <fullName evidence="1">AAA family ATPase</fullName>
    </submittedName>
</protein>
<gene>
    <name evidence="1" type="ORF">P8627_12075</name>
</gene>
<dbReference type="EMBL" id="CP122537">
    <property type="protein sequence ID" value="WGH77765.1"/>
    <property type="molecule type" value="Genomic_DNA"/>
</dbReference>
<proteinExistence type="predicted"/>
<dbReference type="Gene3D" id="3.40.50.300">
    <property type="entry name" value="P-loop containing nucleotide triphosphate hydrolases"/>
    <property type="match status" value="1"/>
</dbReference>
<evidence type="ECO:0000313" key="1">
    <source>
        <dbReference type="EMBL" id="WGH77765.1"/>
    </source>
</evidence>